<dbReference type="GO" id="GO:0000155">
    <property type="term" value="F:phosphorelay sensor kinase activity"/>
    <property type="evidence" value="ECO:0007669"/>
    <property type="project" value="InterPro"/>
</dbReference>
<accession>A0A368Z2E9</accession>
<evidence type="ECO:0000256" key="3">
    <source>
        <dbReference type="ARBA" id="ARBA00012438"/>
    </source>
</evidence>
<evidence type="ECO:0000256" key="12">
    <source>
        <dbReference type="ARBA" id="ARBA00022989"/>
    </source>
</evidence>
<evidence type="ECO:0000259" key="17">
    <source>
        <dbReference type="PROSITE" id="PS50885"/>
    </source>
</evidence>
<evidence type="ECO:0000313" key="19">
    <source>
        <dbReference type="Proteomes" id="UP000253324"/>
    </source>
</evidence>
<keyword evidence="12 15" id="KW-1133">Transmembrane helix</keyword>
<keyword evidence="9" id="KW-0547">Nucleotide-binding</keyword>
<keyword evidence="4" id="KW-1003">Cell membrane</keyword>
<dbReference type="InterPro" id="IPR003594">
    <property type="entry name" value="HATPase_dom"/>
</dbReference>
<dbReference type="InterPro" id="IPR005467">
    <property type="entry name" value="His_kinase_dom"/>
</dbReference>
<dbReference type="OrthoDB" id="9804645at2"/>
<keyword evidence="13" id="KW-0902">Two-component regulatory system</keyword>
<evidence type="ECO:0000256" key="1">
    <source>
        <dbReference type="ARBA" id="ARBA00000085"/>
    </source>
</evidence>
<dbReference type="RefSeq" id="WP_114429414.1">
    <property type="nucleotide sequence ID" value="NZ_QPJM01000003.1"/>
</dbReference>
<gene>
    <name evidence="18" type="ORF">C7476_103485</name>
</gene>
<dbReference type="GO" id="GO:0005524">
    <property type="term" value="F:ATP binding"/>
    <property type="evidence" value="ECO:0007669"/>
    <property type="project" value="UniProtKB-KW"/>
</dbReference>
<evidence type="ECO:0000256" key="8">
    <source>
        <dbReference type="ARBA" id="ARBA00022692"/>
    </source>
</evidence>
<evidence type="ECO:0000256" key="7">
    <source>
        <dbReference type="ARBA" id="ARBA00022679"/>
    </source>
</evidence>
<dbReference type="PROSITE" id="PS50109">
    <property type="entry name" value="HIS_KIN"/>
    <property type="match status" value="1"/>
</dbReference>
<dbReference type="SMART" id="SM00304">
    <property type="entry name" value="HAMP"/>
    <property type="match status" value="1"/>
</dbReference>
<evidence type="ECO:0000259" key="16">
    <source>
        <dbReference type="PROSITE" id="PS50109"/>
    </source>
</evidence>
<dbReference type="SUPFAM" id="SSF55874">
    <property type="entry name" value="ATPase domain of HSP90 chaperone/DNA topoisomerase II/histidine kinase"/>
    <property type="match status" value="1"/>
</dbReference>
<keyword evidence="10 18" id="KW-0418">Kinase</keyword>
<keyword evidence="7" id="KW-0808">Transferase</keyword>
<dbReference type="InterPro" id="IPR004358">
    <property type="entry name" value="Sig_transdc_His_kin-like_C"/>
</dbReference>
<dbReference type="EC" id="2.7.13.3" evidence="3"/>
<dbReference type="SMART" id="SM00387">
    <property type="entry name" value="HATPase_c"/>
    <property type="match status" value="1"/>
</dbReference>
<dbReference type="Pfam" id="PF00512">
    <property type="entry name" value="HisKA"/>
    <property type="match status" value="1"/>
</dbReference>
<evidence type="ECO:0000256" key="9">
    <source>
        <dbReference type="ARBA" id="ARBA00022741"/>
    </source>
</evidence>
<keyword evidence="14 15" id="KW-0472">Membrane</keyword>
<reference evidence="18 19" key="1">
    <citation type="submission" date="2018-07" db="EMBL/GenBank/DDBJ databases">
        <title>Genomic Encyclopedia of Type Strains, Phase III (KMG-III): the genomes of soil and plant-associated and newly described type strains.</title>
        <authorList>
            <person name="Whitman W."/>
        </authorList>
    </citation>
    <scope>NUCLEOTIDE SEQUENCE [LARGE SCALE GENOMIC DNA]</scope>
    <source>
        <strain evidence="18 19">31-25a</strain>
    </source>
</reference>
<dbReference type="Pfam" id="PF02518">
    <property type="entry name" value="HATPase_c"/>
    <property type="match status" value="1"/>
</dbReference>
<dbReference type="InterPro" id="IPR003661">
    <property type="entry name" value="HisK_dim/P_dom"/>
</dbReference>
<name>A0A368Z2E9_9HYPH</name>
<comment type="catalytic activity">
    <reaction evidence="1">
        <text>ATP + protein L-histidine = ADP + protein N-phospho-L-histidine.</text>
        <dbReference type="EC" id="2.7.13.3"/>
    </reaction>
</comment>
<evidence type="ECO:0000256" key="5">
    <source>
        <dbReference type="ARBA" id="ARBA00022519"/>
    </source>
</evidence>
<dbReference type="InterPro" id="IPR036890">
    <property type="entry name" value="HATPase_C_sf"/>
</dbReference>
<protein>
    <recommendedName>
        <fullName evidence="3">histidine kinase</fullName>
        <ecNumber evidence="3">2.7.13.3</ecNumber>
    </recommendedName>
</protein>
<dbReference type="Gene3D" id="3.30.565.10">
    <property type="entry name" value="Histidine kinase-like ATPase, C-terminal domain"/>
    <property type="match status" value="1"/>
</dbReference>
<dbReference type="EMBL" id="QPJM01000003">
    <property type="protein sequence ID" value="RCW85636.1"/>
    <property type="molecule type" value="Genomic_DNA"/>
</dbReference>
<dbReference type="SUPFAM" id="SSF47384">
    <property type="entry name" value="Homodimeric domain of signal transducing histidine kinase"/>
    <property type="match status" value="1"/>
</dbReference>
<proteinExistence type="predicted"/>
<evidence type="ECO:0000256" key="13">
    <source>
        <dbReference type="ARBA" id="ARBA00023012"/>
    </source>
</evidence>
<dbReference type="AlphaFoldDB" id="A0A368Z2E9"/>
<feature type="domain" description="HAMP" evidence="17">
    <location>
        <begin position="211"/>
        <end position="263"/>
    </location>
</feature>
<dbReference type="InterPro" id="IPR003660">
    <property type="entry name" value="HAMP_dom"/>
</dbReference>
<dbReference type="SMART" id="SM00388">
    <property type="entry name" value="HisKA"/>
    <property type="match status" value="1"/>
</dbReference>
<evidence type="ECO:0000256" key="14">
    <source>
        <dbReference type="ARBA" id="ARBA00023136"/>
    </source>
</evidence>
<keyword evidence="19" id="KW-1185">Reference proteome</keyword>
<dbReference type="PRINTS" id="PR00344">
    <property type="entry name" value="BCTRLSENSOR"/>
</dbReference>
<evidence type="ECO:0000256" key="10">
    <source>
        <dbReference type="ARBA" id="ARBA00022777"/>
    </source>
</evidence>
<keyword evidence="5" id="KW-0997">Cell inner membrane</keyword>
<evidence type="ECO:0000256" key="15">
    <source>
        <dbReference type="SAM" id="Phobius"/>
    </source>
</evidence>
<sequence>MKRFLPQSLPSWILLILIASLLTTQVATLSIVSRDRAENNNVLELFRLSERAYTLVKVLYAAPPSERPLLASALSNTANPVAMSDEPAVTSAIASDDSLAELEDVLVARLSAFGVIDARIRRASNRPSSRPATNPSAPDPDVGIVERQLSDIAEDFSQSDGLAASIKFKDGQWLNFVTPIAPEPPIFTAQTLPLFGSVAAVVIAMSIWAMRRLTAPYRALERAVKRIGDDVKSPPLPEFGSSEYKSAARAVNAMQAQLKEYVADREQLAAALAHDLRTPLTRIRLRLELLRKSPLRQSLTHDLNDIEAISRSVIDFATYEIVDEEQEKIDFWSLVDSVADGFPQASFDKTSHASRGLICMGRPIALRRCVTNLVNNAVTYGEKAHISLAQSGADILLTIRDEGPGIPQAKLYEVFQPFRRVEGSRNRQTGGFGLGLTIARNIARRSGGDITLANDADGGLRAELRIPRSI</sequence>
<dbReference type="PANTHER" id="PTHR44936">
    <property type="entry name" value="SENSOR PROTEIN CREC"/>
    <property type="match status" value="1"/>
</dbReference>
<evidence type="ECO:0000256" key="2">
    <source>
        <dbReference type="ARBA" id="ARBA00004429"/>
    </source>
</evidence>
<dbReference type="PROSITE" id="PS50885">
    <property type="entry name" value="HAMP"/>
    <property type="match status" value="1"/>
</dbReference>
<dbReference type="Gene3D" id="1.10.287.130">
    <property type="match status" value="1"/>
</dbReference>
<evidence type="ECO:0000313" key="18">
    <source>
        <dbReference type="EMBL" id="RCW85636.1"/>
    </source>
</evidence>
<keyword evidence="8 15" id="KW-0812">Transmembrane</keyword>
<dbReference type="InterPro" id="IPR036097">
    <property type="entry name" value="HisK_dim/P_sf"/>
</dbReference>
<dbReference type="PANTHER" id="PTHR44936:SF5">
    <property type="entry name" value="SENSOR HISTIDINE KINASE ENVZ"/>
    <property type="match status" value="1"/>
</dbReference>
<feature type="transmembrane region" description="Helical" evidence="15">
    <location>
        <begin position="192"/>
        <end position="210"/>
    </location>
</feature>
<comment type="caution">
    <text evidence="18">The sequence shown here is derived from an EMBL/GenBank/DDBJ whole genome shotgun (WGS) entry which is preliminary data.</text>
</comment>
<dbReference type="InterPro" id="IPR050980">
    <property type="entry name" value="2C_sensor_his_kinase"/>
</dbReference>
<feature type="domain" description="Histidine kinase" evidence="16">
    <location>
        <begin position="271"/>
        <end position="470"/>
    </location>
</feature>
<evidence type="ECO:0000256" key="11">
    <source>
        <dbReference type="ARBA" id="ARBA00022840"/>
    </source>
</evidence>
<evidence type="ECO:0000256" key="4">
    <source>
        <dbReference type="ARBA" id="ARBA00022475"/>
    </source>
</evidence>
<comment type="subcellular location">
    <subcellularLocation>
        <location evidence="2">Cell inner membrane</location>
        <topology evidence="2">Multi-pass membrane protein</topology>
    </subcellularLocation>
</comment>
<evidence type="ECO:0000256" key="6">
    <source>
        <dbReference type="ARBA" id="ARBA00022553"/>
    </source>
</evidence>
<keyword evidence="11" id="KW-0067">ATP-binding</keyword>
<dbReference type="GO" id="GO:0005886">
    <property type="term" value="C:plasma membrane"/>
    <property type="evidence" value="ECO:0007669"/>
    <property type="project" value="UniProtKB-SubCell"/>
</dbReference>
<dbReference type="Proteomes" id="UP000253324">
    <property type="component" value="Unassembled WGS sequence"/>
</dbReference>
<organism evidence="18 19">
    <name type="scientific">Phyllobacterium bourgognense</name>
    <dbReference type="NCBI Taxonomy" id="314236"/>
    <lineage>
        <taxon>Bacteria</taxon>
        <taxon>Pseudomonadati</taxon>
        <taxon>Pseudomonadota</taxon>
        <taxon>Alphaproteobacteria</taxon>
        <taxon>Hyphomicrobiales</taxon>
        <taxon>Phyllobacteriaceae</taxon>
        <taxon>Phyllobacterium</taxon>
    </lineage>
</organism>
<keyword evidence="6" id="KW-0597">Phosphoprotein</keyword>
<dbReference type="Pfam" id="PF00672">
    <property type="entry name" value="HAMP"/>
    <property type="match status" value="1"/>
</dbReference>